<evidence type="ECO:0000313" key="3">
    <source>
        <dbReference type="Proteomes" id="UP000177622"/>
    </source>
</evidence>
<accession>A0A1F5LA89</accession>
<dbReference type="STRING" id="1835702.A0A1F5LA89"/>
<feature type="signal peptide" evidence="1">
    <location>
        <begin position="1"/>
        <end position="19"/>
    </location>
</feature>
<dbReference type="AlphaFoldDB" id="A0A1F5LA89"/>
<dbReference type="OrthoDB" id="76388at2759"/>
<dbReference type="GeneID" id="34579331"/>
<evidence type="ECO:0000313" key="2">
    <source>
        <dbReference type="EMBL" id="OGE50148.1"/>
    </source>
</evidence>
<organism evidence="2 3">
    <name type="scientific">Penicillium arizonense</name>
    <dbReference type="NCBI Taxonomy" id="1835702"/>
    <lineage>
        <taxon>Eukaryota</taxon>
        <taxon>Fungi</taxon>
        <taxon>Dikarya</taxon>
        <taxon>Ascomycota</taxon>
        <taxon>Pezizomycotina</taxon>
        <taxon>Eurotiomycetes</taxon>
        <taxon>Eurotiomycetidae</taxon>
        <taxon>Eurotiales</taxon>
        <taxon>Aspergillaceae</taxon>
        <taxon>Penicillium</taxon>
    </lineage>
</organism>
<protein>
    <submittedName>
        <fullName evidence="2">Uncharacterized protein</fullName>
    </submittedName>
</protein>
<name>A0A1F5LA89_PENAI</name>
<dbReference type="Proteomes" id="UP000177622">
    <property type="component" value="Unassembled WGS sequence"/>
</dbReference>
<keyword evidence="3" id="KW-1185">Reference proteome</keyword>
<dbReference type="EMBL" id="LXJU01000018">
    <property type="protein sequence ID" value="OGE50148.1"/>
    <property type="molecule type" value="Genomic_DNA"/>
</dbReference>
<reference evidence="2 3" key="1">
    <citation type="journal article" date="2016" name="Sci. Rep.">
        <title>Penicillium arizonense, a new, genome sequenced fungal species, reveals a high chemical diversity in secreted metabolites.</title>
        <authorList>
            <person name="Grijseels S."/>
            <person name="Nielsen J.C."/>
            <person name="Randelovic M."/>
            <person name="Nielsen J."/>
            <person name="Nielsen K.F."/>
            <person name="Workman M."/>
            <person name="Frisvad J.C."/>
        </authorList>
    </citation>
    <scope>NUCLEOTIDE SEQUENCE [LARGE SCALE GENOMIC DNA]</scope>
    <source>
        <strain evidence="2 3">CBS 141311</strain>
    </source>
</reference>
<dbReference type="RefSeq" id="XP_022485597.1">
    <property type="nucleotide sequence ID" value="XM_022634597.1"/>
</dbReference>
<feature type="chain" id="PRO_5009519404" evidence="1">
    <location>
        <begin position="20"/>
        <end position="89"/>
    </location>
</feature>
<gene>
    <name evidence="2" type="ORF">PENARI_c018G07193</name>
</gene>
<keyword evidence="1" id="KW-0732">Signal</keyword>
<evidence type="ECO:0000256" key="1">
    <source>
        <dbReference type="SAM" id="SignalP"/>
    </source>
</evidence>
<proteinExistence type="predicted"/>
<comment type="caution">
    <text evidence="2">The sequence shown here is derived from an EMBL/GenBank/DDBJ whole genome shotgun (WGS) entry which is preliminary data.</text>
</comment>
<sequence>MWTLCVRAISLCFGAVVVAKEQKTATLHCSLRRTAANLDQEAASYCYNSGSRLFISYDTPKVARTGGLDKSENQLSYPASKYDNLKAVF</sequence>